<keyword evidence="3" id="KW-1185">Reference proteome</keyword>
<organism evidence="2 3">
    <name type="scientific">Physcomitrium patens</name>
    <name type="common">Spreading-leaved earth moss</name>
    <name type="synonym">Physcomitrella patens</name>
    <dbReference type="NCBI Taxonomy" id="3218"/>
    <lineage>
        <taxon>Eukaryota</taxon>
        <taxon>Viridiplantae</taxon>
        <taxon>Streptophyta</taxon>
        <taxon>Embryophyta</taxon>
        <taxon>Bryophyta</taxon>
        <taxon>Bryophytina</taxon>
        <taxon>Bryopsida</taxon>
        <taxon>Funariidae</taxon>
        <taxon>Funariales</taxon>
        <taxon>Funariaceae</taxon>
        <taxon>Physcomitrium</taxon>
    </lineage>
</organism>
<feature type="region of interest" description="Disordered" evidence="1">
    <location>
        <begin position="1"/>
        <end position="28"/>
    </location>
</feature>
<proteinExistence type="predicted"/>
<protein>
    <submittedName>
        <fullName evidence="2">Uncharacterized protein</fullName>
    </submittedName>
</protein>
<accession>A0A7I4AF53</accession>
<evidence type="ECO:0000256" key="1">
    <source>
        <dbReference type="SAM" id="MobiDB-lite"/>
    </source>
</evidence>
<reference evidence="2 3" key="1">
    <citation type="journal article" date="2008" name="Science">
        <title>The Physcomitrella genome reveals evolutionary insights into the conquest of land by plants.</title>
        <authorList>
            <person name="Rensing S."/>
            <person name="Lang D."/>
            <person name="Zimmer A."/>
            <person name="Terry A."/>
            <person name="Salamov A."/>
            <person name="Shapiro H."/>
            <person name="Nishiyama T."/>
            <person name="Perroud P.-F."/>
            <person name="Lindquist E."/>
            <person name="Kamisugi Y."/>
            <person name="Tanahashi T."/>
            <person name="Sakakibara K."/>
            <person name="Fujita T."/>
            <person name="Oishi K."/>
            <person name="Shin-I T."/>
            <person name="Kuroki Y."/>
            <person name="Toyoda A."/>
            <person name="Suzuki Y."/>
            <person name="Hashimoto A."/>
            <person name="Yamaguchi K."/>
            <person name="Sugano A."/>
            <person name="Kohara Y."/>
            <person name="Fujiyama A."/>
            <person name="Anterola A."/>
            <person name="Aoki S."/>
            <person name="Ashton N."/>
            <person name="Barbazuk W.B."/>
            <person name="Barker E."/>
            <person name="Bennetzen J."/>
            <person name="Bezanilla M."/>
            <person name="Blankenship R."/>
            <person name="Cho S.H."/>
            <person name="Dutcher S."/>
            <person name="Estelle M."/>
            <person name="Fawcett J.A."/>
            <person name="Gundlach H."/>
            <person name="Hanada K."/>
            <person name="Heyl A."/>
            <person name="Hicks K.A."/>
            <person name="Hugh J."/>
            <person name="Lohr M."/>
            <person name="Mayer K."/>
            <person name="Melkozernov A."/>
            <person name="Murata T."/>
            <person name="Nelson D."/>
            <person name="Pils B."/>
            <person name="Prigge M."/>
            <person name="Reiss B."/>
            <person name="Renner T."/>
            <person name="Rombauts S."/>
            <person name="Rushton P."/>
            <person name="Sanderfoot A."/>
            <person name="Schween G."/>
            <person name="Shiu S.-H."/>
            <person name="Stueber K."/>
            <person name="Theodoulou F.L."/>
            <person name="Tu H."/>
            <person name="Van de Peer Y."/>
            <person name="Verrier P.J."/>
            <person name="Waters E."/>
            <person name="Wood A."/>
            <person name="Yang L."/>
            <person name="Cove D."/>
            <person name="Cuming A."/>
            <person name="Hasebe M."/>
            <person name="Lucas S."/>
            <person name="Mishler D.B."/>
            <person name="Reski R."/>
            <person name="Grigoriev I."/>
            <person name="Quatrano R.S."/>
            <person name="Boore J.L."/>
        </authorList>
    </citation>
    <scope>NUCLEOTIDE SEQUENCE [LARGE SCALE GENOMIC DNA]</scope>
    <source>
        <strain evidence="2 3">cv. Gransden 2004</strain>
    </source>
</reference>
<dbReference type="AlphaFoldDB" id="A0A7I4AF53"/>
<sequence length="73" mass="8023">MTLGSPAGASRVGCSPERLRRARQHRPGVLCPAGMRGGARYPWDASPVDYEGEWSMQLVRSCERDVHVVEGRA</sequence>
<evidence type="ECO:0000313" key="2">
    <source>
        <dbReference type="EnsemblPlants" id="Pp3c12_5120V3.2"/>
    </source>
</evidence>
<dbReference type="Gramene" id="Pp3c12_5120V3.2">
    <property type="protein sequence ID" value="Pp3c12_5120V3.2"/>
    <property type="gene ID" value="Pp3c12_5120"/>
</dbReference>
<dbReference type="EMBL" id="ABEU02000012">
    <property type="status" value="NOT_ANNOTATED_CDS"/>
    <property type="molecule type" value="Genomic_DNA"/>
</dbReference>
<reference evidence="2" key="3">
    <citation type="submission" date="2020-12" db="UniProtKB">
        <authorList>
            <consortium name="EnsemblPlants"/>
        </authorList>
    </citation>
    <scope>IDENTIFICATION</scope>
</reference>
<dbReference type="Proteomes" id="UP000006727">
    <property type="component" value="Chromosome 12"/>
</dbReference>
<reference evidence="2 3" key="2">
    <citation type="journal article" date="2018" name="Plant J.">
        <title>The Physcomitrella patens chromosome-scale assembly reveals moss genome structure and evolution.</title>
        <authorList>
            <person name="Lang D."/>
            <person name="Ullrich K.K."/>
            <person name="Murat F."/>
            <person name="Fuchs J."/>
            <person name="Jenkins J."/>
            <person name="Haas F.B."/>
            <person name="Piednoel M."/>
            <person name="Gundlach H."/>
            <person name="Van Bel M."/>
            <person name="Meyberg R."/>
            <person name="Vives C."/>
            <person name="Morata J."/>
            <person name="Symeonidi A."/>
            <person name="Hiss M."/>
            <person name="Muchero W."/>
            <person name="Kamisugi Y."/>
            <person name="Saleh O."/>
            <person name="Blanc G."/>
            <person name="Decker E.L."/>
            <person name="van Gessel N."/>
            <person name="Grimwood J."/>
            <person name="Hayes R.D."/>
            <person name="Graham S.W."/>
            <person name="Gunter L.E."/>
            <person name="McDaniel S.F."/>
            <person name="Hoernstein S.N.W."/>
            <person name="Larsson A."/>
            <person name="Li F.W."/>
            <person name="Perroud P.F."/>
            <person name="Phillips J."/>
            <person name="Ranjan P."/>
            <person name="Rokshar D.S."/>
            <person name="Rothfels C.J."/>
            <person name="Schneider L."/>
            <person name="Shu S."/>
            <person name="Stevenson D.W."/>
            <person name="Thummler F."/>
            <person name="Tillich M."/>
            <person name="Villarreal Aguilar J.C."/>
            <person name="Widiez T."/>
            <person name="Wong G.K."/>
            <person name="Wymore A."/>
            <person name="Zhang Y."/>
            <person name="Zimmer A.D."/>
            <person name="Quatrano R.S."/>
            <person name="Mayer K.F.X."/>
            <person name="Goodstein D."/>
            <person name="Casacuberta J.M."/>
            <person name="Vandepoele K."/>
            <person name="Reski R."/>
            <person name="Cuming A.C."/>
            <person name="Tuskan G.A."/>
            <person name="Maumus F."/>
            <person name="Salse J."/>
            <person name="Schmutz J."/>
            <person name="Rensing S.A."/>
        </authorList>
    </citation>
    <scope>NUCLEOTIDE SEQUENCE [LARGE SCALE GENOMIC DNA]</scope>
    <source>
        <strain evidence="2 3">cv. Gransden 2004</strain>
    </source>
</reference>
<dbReference type="EnsemblPlants" id="Pp3c12_5120V3.2">
    <property type="protein sequence ID" value="Pp3c12_5120V3.2"/>
    <property type="gene ID" value="Pp3c12_5120"/>
</dbReference>
<evidence type="ECO:0000313" key="3">
    <source>
        <dbReference type="Proteomes" id="UP000006727"/>
    </source>
</evidence>
<name>A0A7I4AF53_PHYPA</name>